<dbReference type="EMBL" id="JARGEI010000032">
    <property type="protein sequence ID" value="KAJ8704157.1"/>
    <property type="molecule type" value="Genomic_DNA"/>
</dbReference>
<evidence type="ECO:0000313" key="2">
    <source>
        <dbReference type="Proteomes" id="UP001231518"/>
    </source>
</evidence>
<gene>
    <name evidence="1" type="ORF">PYW07_013451</name>
</gene>
<proteinExistence type="predicted"/>
<sequence>MCLPTKLKCSVRARSERGSRAENVHTMGILLHYMLQCRKTSFSSIRCHVTSTNPHWARVVDYSPFPLLEGRPESQQWEHYKADNANARHVTAVWLNRLIVTSRSTGRHYLKITTLLQIKHI</sequence>
<accession>A0AAD7Y6P9</accession>
<reference evidence="1" key="1">
    <citation type="submission" date="2023-03" db="EMBL/GenBank/DDBJ databases">
        <title>Chromosome-level genomes of two armyworms, Mythimna separata and Mythimna loreyi, provide insights into the biosynthesis and reception of sex pheromones.</title>
        <authorList>
            <person name="Zhao H."/>
        </authorList>
    </citation>
    <scope>NUCLEOTIDE SEQUENCE</scope>
    <source>
        <strain evidence="1">BeijingLab</strain>
        <tissue evidence="1">Pupa</tissue>
    </source>
</reference>
<organism evidence="1 2">
    <name type="scientific">Mythimna separata</name>
    <name type="common">Oriental armyworm</name>
    <name type="synonym">Pseudaletia separata</name>
    <dbReference type="NCBI Taxonomy" id="271217"/>
    <lineage>
        <taxon>Eukaryota</taxon>
        <taxon>Metazoa</taxon>
        <taxon>Ecdysozoa</taxon>
        <taxon>Arthropoda</taxon>
        <taxon>Hexapoda</taxon>
        <taxon>Insecta</taxon>
        <taxon>Pterygota</taxon>
        <taxon>Neoptera</taxon>
        <taxon>Endopterygota</taxon>
        <taxon>Lepidoptera</taxon>
        <taxon>Glossata</taxon>
        <taxon>Ditrysia</taxon>
        <taxon>Noctuoidea</taxon>
        <taxon>Noctuidae</taxon>
        <taxon>Noctuinae</taxon>
        <taxon>Hadenini</taxon>
        <taxon>Mythimna</taxon>
    </lineage>
</organism>
<protein>
    <submittedName>
        <fullName evidence="1">Uncharacterized protein</fullName>
    </submittedName>
</protein>
<dbReference type="AlphaFoldDB" id="A0AAD7Y6P9"/>
<dbReference type="Proteomes" id="UP001231518">
    <property type="component" value="Chromosome 31"/>
</dbReference>
<comment type="caution">
    <text evidence="1">The sequence shown here is derived from an EMBL/GenBank/DDBJ whole genome shotgun (WGS) entry which is preliminary data.</text>
</comment>
<name>A0AAD7Y6P9_MYTSE</name>
<evidence type="ECO:0000313" key="1">
    <source>
        <dbReference type="EMBL" id="KAJ8704157.1"/>
    </source>
</evidence>
<keyword evidence="2" id="KW-1185">Reference proteome</keyword>